<comment type="subcellular location">
    <subcellularLocation>
        <location evidence="7">Cytoplasm</location>
    </subcellularLocation>
</comment>
<dbReference type="Gene3D" id="3.30.300.20">
    <property type="match status" value="2"/>
</dbReference>
<dbReference type="SUPFAM" id="SSF50249">
    <property type="entry name" value="Nucleic acid-binding proteins"/>
    <property type="match status" value="1"/>
</dbReference>
<dbReference type="InterPro" id="IPR010213">
    <property type="entry name" value="TF_NusA"/>
</dbReference>
<dbReference type="InterPro" id="IPR013735">
    <property type="entry name" value="TF_NusA_N"/>
</dbReference>
<dbReference type="GO" id="GO:0003723">
    <property type="term" value="F:RNA binding"/>
    <property type="evidence" value="ECO:0007669"/>
    <property type="project" value="UniProtKB-UniRule"/>
</dbReference>
<gene>
    <name evidence="7 9" type="primary">nusA</name>
    <name evidence="9" type="ORF">CEJ45_17340</name>
</gene>
<dbReference type="CDD" id="cd22529">
    <property type="entry name" value="KH-II_NusA_rpt2"/>
    <property type="match status" value="1"/>
</dbReference>
<feature type="domain" description="S1 motif" evidence="8">
    <location>
        <begin position="138"/>
        <end position="202"/>
    </location>
</feature>
<dbReference type="InterPro" id="IPR058582">
    <property type="entry name" value="KH_NusA_2nd"/>
</dbReference>
<dbReference type="Pfam" id="PF00575">
    <property type="entry name" value="S1"/>
    <property type="match status" value="1"/>
</dbReference>
<dbReference type="SUPFAM" id="SSF54814">
    <property type="entry name" value="Prokaryotic type KH domain (KH-domain type II)"/>
    <property type="match status" value="2"/>
</dbReference>
<accession>A0A225SQ09</accession>
<evidence type="ECO:0000256" key="2">
    <source>
        <dbReference type="ARBA" id="ARBA00022490"/>
    </source>
</evidence>
<keyword evidence="10" id="KW-1185">Reference proteome</keyword>
<evidence type="ECO:0000256" key="3">
    <source>
        <dbReference type="ARBA" id="ARBA00022814"/>
    </source>
</evidence>
<name>A0A225SQ09_9BURK</name>
<dbReference type="FunFam" id="3.30.300.20:FF:000005">
    <property type="entry name" value="Transcription termination/antitermination protein NusA"/>
    <property type="match status" value="1"/>
</dbReference>
<evidence type="ECO:0000256" key="4">
    <source>
        <dbReference type="ARBA" id="ARBA00022884"/>
    </source>
</evidence>
<dbReference type="Proteomes" id="UP000214747">
    <property type="component" value="Unassembled WGS sequence"/>
</dbReference>
<dbReference type="PANTHER" id="PTHR22648">
    <property type="entry name" value="TRANSCRIPTION TERMINATION FACTOR NUSA"/>
    <property type="match status" value="1"/>
</dbReference>
<dbReference type="Pfam" id="PF26594">
    <property type="entry name" value="KH_NusA_2nd"/>
    <property type="match status" value="1"/>
</dbReference>
<dbReference type="Gene3D" id="1.10.150.20">
    <property type="entry name" value="5' to 3' exonuclease, C-terminal subdomain"/>
    <property type="match status" value="2"/>
</dbReference>
<proteinExistence type="inferred from homology"/>
<evidence type="ECO:0000259" key="8">
    <source>
        <dbReference type="PROSITE" id="PS50126"/>
    </source>
</evidence>
<dbReference type="FunFam" id="3.30.300.20:FF:000002">
    <property type="entry name" value="Transcription termination/antitermination protein NusA"/>
    <property type="match status" value="1"/>
</dbReference>
<dbReference type="GO" id="GO:0003700">
    <property type="term" value="F:DNA-binding transcription factor activity"/>
    <property type="evidence" value="ECO:0007669"/>
    <property type="project" value="InterPro"/>
</dbReference>
<dbReference type="InterPro" id="IPR015946">
    <property type="entry name" value="KH_dom-like_a/b"/>
</dbReference>
<evidence type="ECO:0000256" key="5">
    <source>
        <dbReference type="ARBA" id="ARBA00023015"/>
    </source>
</evidence>
<keyword evidence="1 7" id="KW-0806">Transcription termination</keyword>
<dbReference type="NCBIfam" id="TIGR01954">
    <property type="entry name" value="nusA_Cterm_rpt"/>
    <property type="match status" value="1"/>
</dbReference>
<dbReference type="InterPro" id="IPR030842">
    <property type="entry name" value="TF_NusA_bacterial"/>
</dbReference>
<dbReference type="Gene3D" id="2.40.50.140">
    <property type="entry name" value="Nucleic acid-binding proteins"/>
    <property type="match status" value="1"/>
</dbReference>
<dbReference type="GO" id="GO:0006353">
    <property type="term" value="P:DNA-templated transcription termination"/>
    <property type="evidence" value="ECO:0007669"/>
    <property type="project" value="UniProtKB-UniRule"/>
</dbReference>
<dbReference type="InterPro" id="IPR003029">
    <property type="entry name" value="S1_domain"/>
</dbReference>
<dbReference type="InterPro" id="IPR010995">
    <property type="entry name" value="DNA_repair_Rad51/TF_NusA_a-hlx"/>
</dbReference>
<keyword evidence="5 7" id="KW-0805">Transcription regulation</keyword>
<dbReference type="FunFam" id="1.10.150.20:FF:000018">
    <property type="entry name" value="Transcription termination/antitermination protein NusA"/>
    <property type="match status" value="1"/>
</dbReference>
<dbReference type="RefSeq" id="WP_088756291.1">
    <property type="nucleotide sequence ID" value="NZ_JARJFG010000042.1"/>
</dbReference>
<dbReference type="EMBL" id="NJGV01000019">
    <property type="protein sequence ID" value="OWY33216.1"/>
    <property type="molecule type" value="Genomic_DNA"/>
</dbReference>
<protein>
    <recommendedName>
        <fullName evidence="7">Transcription termination/antitermination protein NusA</fullName>
    </recommendedName>
</protein>
<dbReference type="Gene3D" id="3.30.1480.10">
    <property type="entry name" value="NusA, N-terminal domain"/>
    <property type="match status" value="1"/>
</dbReference>
<dbReference type="InterPro" id="IPR012340">
    <property type="entry name" value="NA-bd_OB-fold"/>
</dbReference>
<dbReference type="SUPFAM" id="SSF69705">
    <property type="entry name" value="Transcription factor NusA, N-terminal domain"/>
    <property type="match status" value="1"/>
</dbReference>
<comment type="function">
    <text evidence="7">Participates in both transcription termination and antitermination.</text>
</comment>
<dbReference type="NCBIfam" id="TIGR01953">
    <property type="entry name" value="NusA"/>
    <property type="match status" value="1"/>
</dbReference>
<dbReference type="InterPro" id="IPR025249">
    <property type="entry name" value="TF_NusA_KH_1st"/>
</dbReference>
<dbReference type="PANTHER" id="PTHR22648:SF0">
    <property type="entry name" value="TRANSCRIPTION TERMINATION_ANTITERMINATION PROTEIN NUSA"/>
    <property type="match status" value="1"/>
</dbReference>
<dbReference type="HAMAP" id="MF_00945_B">
    <property type="entry name" value="NusA_B"/>
    <property type="match status" value="1"/>
</dbReference>
<keyword evidence="2 7" id="KW-0963">Cytoplasm</keyword>
<dbReference type="InterPro" id="IPR010214">
    <property type="entry name" value="Tscrpt_termin_fac_NusA_C_rpt"/>
</dbReference>
<dbReference type="Pfam" id="PF13184">
    <property type="entry name" value="KH_NusA_1st"/>
    <property type="match status" value="1"/>
</dbReference>
<keyword evidence="4 7" id="KW-0694">RNA-binding</keyword>
<keyword evidence="6 7" id="KW-0804">Transcription</keyword>
<reference evidence="9 10" key="1">
    <citation type="journal article" date="2010" name="Int. J. Syst. Evol. Microbiol.">
        <title>Reclassification of Herbaspirillum putei as a later heterotypic synonym of Herbaspirillum huttiense, with the description of H. huttiense subsp. huttiense subsp. nov. and H. huttiense subsp. putei subsp. nov., comb. nov., and description of Herbaspirillum aquaticum sp. nov.</title>
        <authorList>
            <person name="Dobritsa A.P."/>
            <person name="Reddy M.C."/>
            <person name="Samadpour M."/>
        </authorList>
    </citation>
    <scope>NUCLEOTIDE SEQUENCE [LARGE SCALE GENOMIC DNA]</scope>
    <source>
        <strain evidence="9 10">IEH 4430</strain>
    </source>
</reference>
<dbReference type="InterPro" id="IPR009019">
    <property type="entry name" value="KH_sf_prok-type"/>
</dbReference>
<dbReference type="PROSITE" id="PS50126">
    <property type="entry name" value="S1"/>
    <property type="match status" value="1"/>
</dbReference>
<dbReference type="CDD" id="cd04455">
    <property type="entry name" value="S1_NusA"/>
    <property type="match status" value="1"/>
</dbReference>
<evidence type="ECO:0000313" key="9">
    <source>
        <dbReference type="EMBL" id="OWY33216.1"/>
    </source>
</evidence>
<dbReference type="AlphaFoldDB" id="A0A225SQ09"/>
<evidence type="ECO:0000256" key="6">
    <source>
        <dbReference type="ARBA" id="ARBA00023163"/>
    </source>
</evidence>
<dbReference type="PROSITE" id="PS50084">
    <property type="entry name" value="KH_TYPE_1"/>
    <property type="match status" value="1"/>
</dbReference>
<dbReference type="SUPFAM" id="SSF47794">
    <property type="entry name" value="Rad51 N-terminal domain-like"/>
    <property type="match status" value="2"/>
</dbReference>
<dbReference type="GO" id="GO:0000166">
    <property type="term" value="F:nucleotide binding"/>
    <property type="evidence" value="ECO:0007669"/>
    <property type="project" value="InterPro"/>
</dbReference>
<organism evidence="9 10">
    <name type="scientific">Herbaspirillum aquaticum</name>
    <dbReference type="NCBI Taxonomy" id="568783"/>
    <lineage>
        <taxon>Bacteria</taxon>
        <taxon>Pseudomonadati</taxon>
        <taxon>Pseudomonadota</taxon>
        <taxon>Betaproteobacteria</taxon>
        <taxon>Burkholderiales</taxon>
        <taxon>Oxalobacteraceae</taxon>
        <taxon>Herbaspirillum</taxon>
    </lineage>
</organism>
<dbReference type="Pfam" id="PF08529">
    <property type="entry name" value="NusA_N"/>
    <property type="match status" value="1"/>
</dbReference>
<evidence type="ECO:0000256" key="1">
    <source>
        <dbReference type="ARBA" id="ARBA00022472"/>
    </source>
</evidence>
<dbReference type="GeneID" id="90165983"/>
<dbReference type="GO" id="GO:0005829">
    <property type="term" value="C:cytosol"/>
    <property type="evidence" value="ECO:0007669"/>
    <property type="project" value="TreeGrafter"/>
</dbReference>
<evidence type="ECO:0000313" key="10">
    <source>
        <dbReference type="Proteomes" id="UP000214747"/>
    </source>
</evidence>
<comment type="similarity">
    <text evidence="7">Belongs to the NusA family.</text>
</comment>
<dbReference type="InterPro" id="IPR036555">
    <property type="entry name" value="NusA_N_sf"/>
</dbReference>
<comment type="subunit">
    <text evidence="7">Monomer. Binds directly to the core enzyme of the DNA-dependent RNA polymerase and to nascent RNA.</text>
</comment>
<comment type="caution">
    <text evidence="9">The sequence shown here is derived from an EMBL/GenBank/DDBJ whole genome shotgun (WGS) entry which is preliminary data.</text>
</comment>
<sequence length="519" mass="57865">MSREILLLVDALAREKNVDKEVVFGALEHALAQATKKRYEGEVDIRVSIDRESGEFESFRRWHVVPDEAGLQLPDQEVLLFEAKDQFPDIEVDEYIEDPIESVEFGRRFAQDTKQVVLQRIRDAEREQILADFLARGDALVTGTIKRMERGDAIIESGKIEARLPRDQMIPKENLRIGDRVRAYILRVDRGARGPQVILSRTAPEFIMKLFELEVPEIEQGSLEIKSAARDPGVRAKIAVYTADKRIDPIGTCVGMRGSRVQAVTGELGGERVDIVLWSEDPAQFVIGALAPANVTSIVVDEEKHAMDVVVDEENLAIAIGRGGQNVRLAAELTRWQINIMTAEESADKSAAETALIRTLFMEKLDVDQEVADILVEEGFSTLEEIAYVPITEMLEIESFDEETVNELRNRARDALVTEAIASEEGLEGMEEELINFEGLDRVLAGKLGLAGVKTLPAFAGLAYDEFGAILALPSERARQLIENAFEDVTDDEMKLIDSKYDERAKALQAKAWSAVEGR</sequence>
<dbReference type="CDD" id="cd02134">
    <property type="entry name" value="KH-II_NusA_rpt1"/>
    <property type="match status" value="1"/>
</dbReference>
<dbReference type="SMART" id="SM00316">
    <property type="entry name" value="S1"/>
    <property type="match status" value="1"/>
</dbReference>
<evidence type="ECO:0000256" key="7">
    <source>
        <dbReference type="HAMAP-Rule" id="MF_00945"/>
    </source>
</evidence>
<dbReference type="GO" id="GO:0031564">
    <property type="term" value="P:transcription antitermination"/>
    <property type="evidence" value="ECO:0007669"/>
    <property type="project" value="UniProtKB-UniRule"/>
</dbReference>
<keyword evidence="3 7" id="KW-0889">Transcription antitermination</keyword>